<dbReference type="PANTHER" id="PTHR46354:SF13">
    <property type="entry name" value="PROTEIN DOG1-LIKE 4"/>
    <property type="match status" value="1"/>
</dbReference>
<dbReference type="GO" id="GO:0006351">
    <property type="term" value="P:DNA-templated transcription"/>
    <property type="evidence" value="ECO:0007669"/>
    <property type="project" value="InterPro"/>
</dbReference>
<reference evidence="2" key="1">
    <citation type="submission" date="2021-01" db="EMBL/GenBank/DDBJ databases">
        <authorList>
            <person name="Lovell J.T."/>
            <person name="Bentley N."/>
            <person name="Bhattarai G."/>
            <person name="Jenkins J.W."/>
            <person name="Sreedasyam A."/>
            <person name="Alarcon Y."/>
            <person name="Bock C."/>
            <person name="Boston L."/>
            <person name="Carlson J."/>
            <person name="Cervantes K."/>
            <person name="Clermont K."/>
            <person name="Krom N."/>
            <person name="Kubenka K."/>
            <person name="Mamidi S."/>
            <person name="Mattison C."/>
            <person name="Monteros M."/>
            <person name="Pisani C."/>
            <person name="Plott C."/>
            <person name="Rajasekar S."/>
            <person name="Rhein H.S."/>
            <person name="Rohla C."/>
            <person name="Song M."/>
            <person name="Hilaire R.S."/>
            <person name="Shu S."/>
            <person name="Wells L."/>
            <person name="Wang X."/>
            <person name="Webber J."/>
            <person name="Heerema R.J."/>
            <person name="Klein P."/>
            <person name="Conner P."/>
            <person name="Grauke L."/>
            <person name="Grimwood J."/>
            <person name="Schmutz J."/>
            <person name="Randall J.J."/>
        </authorList>
    </citation>
    <scope>NUCLEOTIDE SEQUENCE</scope>
    <source>
        <tissue evidence="2">Leaf</tissue>
    </source>
</reference>
<dbReference type="GO" id="GO:0043565">
    <property type="term" value="F:sequence-specific DNA binding"/>
    <property type="evidence" value="ECO:0007669"/>
    <property type="project" value="InterPro"/>
</dbReference>
<evidence type="ECO:0000313" key="3">
    <source>
        <dbReference type="Proteomes" id="UP000811246"/>
    </source>
</evidence>
<comment type="caution">
    <text evidence="2">The sequence shown here is derived from an EMBL/GenBank/DDBJ whole genome shotgun (WGS) entry which is preliminary data.</text>
</comment>
<accession>A0A922E9F5</accession>
<protein>
    <recommendedName>
        <fullName evidence="1">DOG1 domain-containing protein</fullName>
    </recommendedName>
</protein>
<dbReference type="InterPro" id="IPR051886">
    <property type="entry name" value="Seed_Dev/Stress_Resp_Reg"/>
</dbReference>
<feature type="domain" description="DOG1" evidence="1">
    <location>
        <begin position="1"/>
        <end position="182"/>
    </location>
</feature>
<dbReference type="PANTHER" id="PTHR46354">
    <property type="entry name" value="DOG1 DOMAIN-CONTAINING PROTEIN"/>
    <property type="match status" value="1"/>
</dbReference>
<dbReference type="Proteomes" id="UP000811246">
    <property type="component" value="Chromosome 9"/>
</dbReference>
<dbReference type="InterPro" id="IPR025422">
    <property type="entry name" value="TGA_domain"/>
</dbReference>
<gene>
    <name evidence="2" type="ORF">I3842_09G213900</name>
</gene>
<dbReference type="PROSITE" id="PS51806">
    <property type="entry name" value="DOG1"/>
    <property type="match status" value="1"/>
</dbReference>
<name>A0A922E9F5_CARIL</name>
<organism evidence="2 3">
    <name type="scientific">Carya illinoinensis</name>
    <name type="common">Pecan</name>
    <dbReference type="NCBI Taxonomy" id="32201"/>
    <lineage>
        <taxon>Eukaryota</taxon>
        <taxon>Viridiplantae</taxon>
        <taxon>Streptophyta</taxon>
        <taxon>Embryophyta</taxon>
        <taxon>Tracheophyta</taxon>
        <taxon>Spermatophyta</taxon>
        <taxon>Magnoliopsida</taxon>
        <taxon>eudicotyledons</taxon>
        <taxon>Gunneridae</taxon>
        <taxon>Pentapetalae</taxon>
        <taxon>rosids</taxon>
        <taxon>fabids</taxon>
        <taxon>Fagales</taxon>
        <taxon>Juglandaceae</taxon>
        <taxon>Carya</taxon>
    </lineage>
</organism>
<dbReference type="AlphaFoldDB" id="A0A922E9F5"/>
<evidence type="ECO:0000259" key="1">
    <source>
        <dbReference type="PROSITE" id="PS51806"/>
    </source>
</evidence>
<evidence type="ECO:0000313" key="2">
    <source>
        <dbReference type="EMBL" id="KAG6697683.1"/>
    </source>
</evidence>
<proteinExistence type="predicted"/>
<sequence>MPKGQGIRRRNTKHYLDELLCAHQHCHEIREEDLKDLVSRILAHYQEYYDEKSRVAQRDIFLLFSPIWLTSLEHTLWISSFKPSLTFQLITNSVDGLSKDQIRRIDRSDEVLAEWKLALGTVLANVDELRTNAVLAMVEIMRPTQSIRFLAAAAQLQLRIRTLGLQREAETPESSGNEHVFL</sequence>
<dbReference type="EMBL" id="CM031833">
    <property type="protein sequence ID" value="KAG6697683.1"/>
    <property type="molecule type" value="Genomic_DNA"/>
</dbReference>
<dbReference type="Pfam" id="PF14144">
    <property type="entry name" value="DOG1"/>
    <property type="match status" value="1"/>
</dbReference>